<evidence type="ECO:0000313" key="1">
    <source>
        <dbReference type="EMBL" id="WOJ92561.1"/>
    </source>
</evidence>
<dbReference type="Pfam" id="PF11964">
    <property type="entry name" value="SpoIIAA-like"/>
    <property type="match status" value="1"/>
</dbReference>
<reference evidence="1 2" key="1">
    <citation type="submission" date="2023-10" db="EMBL/GenBank/DDBJ databases">
        <title>Two novel species belonging to the OM43/NOR5 clade.</title>
        <authorList>
            <person name="Park M."/>
        </authorList>
    </citation>
    <scope>NUCLEOTIDE SEQUENCE [LARGE SCALE GENOMIC DNA]</scope>
    <source>
        <strain evidence="1 2">IMCC43200</strain>
    </source>
</reference>
<dbReference type="SUPFAM" id="SSF52091">
    <property type="entry name" value="SpoIIaa-like"/>
    <property type="match status" value="1"/>
</dbReference>
<name>A0ABZ0I074_9GAMM</name>
<dbReference type="Gene3D" id="3.40.50.10600">
    <property type="entry name" value="SpoIIaa-like domains"/>
    <property type="match status" value="1"/>
</dbReference>
<accession>A0ABZ0I074</accession>
<sequence length="131" mass="14948">MLEFIEFDIEDAVAWRISGKVTEEDMQLALDALRDKIEAHGKVSVYQEIEGFSGVELDVIKDKMRFLSEFGVSFFKKIAVVTDKKWLQSVIAWEDKVFPGVDMRAFGTEDRDRAFNFLAYGDDPRSSPTVA</sequence>
<protein>
    <submittedName>
        <fullName evidence="1">STAS/SEC14 domain-containing protein</fullName>
    </submittedName>
</protein>
<proteinExistence type="predicted"/>
<dbReference type="InterPro" id="IPR036513">
    <property type="entry name" value="STAS_dom_sf"/>
</dbReference>
<organism evidence="1 2">
    <name type="scientific">Congregibacter variabilis</name>
    <dbReference type="NCBI Taxonomy" id="3081200"/>
    <lineage>
        <taxon>Bacteria</taxon>
        <taxon>Pseudomonadati</taxon>
        <taxon>Pseudomonadota</taxon>
        <taxon>Gammaproteobacteria</taxon>
        <taxon>Cellvibrionales</taxon>
        <taxon>Halieaceae</taxon>
        <taxon>Congregibacter</taxon>
    </lineage>
</organism>
<dbReference type="Proteomes" id="UP001626537">
    <property type="component" value="Chromosome"/>
</dbReference>
<gene>
    <name evidence="1" type="ORF">R0135_12290</name>
</gene>
<keyword evidence="2" id="KW-1185">Reference proteome</keyword>
<dbReference type="EMBL" id="CP136864">
    <property type="protein sequence ID" value="WOJ92561.1"/>
    <property type="molecule type" value="Genomic_DNA"/>
</dbReference>
<dbReference type="InterPro" id="IPR021866">
    <property type="entry name" value="SpoIIAA-like"/>
</dbReference>
<dbReference type="InterPro" id="IPR038396">
    <property type="entry name" value="SpoIIAA-like_sf"/>
</dbReference>
<evidence type="ECO:0000313" key="2">
    <source>
        <dbReference type="Proteomes" id="UP001626537"/>
    </source>
</evidence>
<dbReference type="RefSeq" id="WP_407347162.1">
    <property type="nucleotide sequence ID" value="NZ_CP136864.1"/>
</dbReference>